<sequence>MPKPAKEIENYLRKGMEPKKVLEQITRKMYRESNLDEMIEEETIRLASGDGASVLEGRSTSASAGRSTARTLLGIDGTHNTTHYENMTLFTLLVRDEYGHASFSADSGLQQHFSTHHHPILWELLKSWIRITDQDEFDARWVEIKAIAPESVTDYLKKFWMKEVSLWSAAWHHLLKGDSLRGNGTDVLTTSSTLSARVAIPHFIARHHRQAMGFEGPDLAFKHRLAVTKRADLIPCSAIQLDPETGRYIVRSQSDDEIFYEVGSGRVRLHVPFFPSHPVFCKHICAVQHHFPEVKVFVPYPTRRDHPGAPCATSGATQALDRLDTHLSAPPAILPQVKVKVAPNQHSWPETRAVMNVAVKTANTNDTPASYYRPRASLPTPAPTSISVTGKSHSPLVSFDVETFDLGDNDTLNKLNHKQLRALCAKYDVDTARSNEDMVKNIQTYHRRSQRPSQPSGPPSLLFLLSTSVLPFIPSSVLPPAESIVLISFDAVPLNDFT</sequence>
<dbReference type="Proteomes" id="UP001218188">
    <property type="component" value="Unassembled WGS sequence"/>
</dbReference>
<comment type="caution">
    <text evidence="1">The sequence shown here is derived from an EMBL/GenBank/DDBJ whole genome shotgun (WGS) entry which is preliminary data.</text>
</comment>
<proteinExistence type="predicted"/>
<accession>A0AAD6WYZ9</accession>
<evidence type="ECO:0000313" key="2">
    <source>
        <dbReference type="Proteomes" id="UP001218188"/>
    </source>
</evidence>
<dbReference type="EMBL" id="JARJCM010000098">
    <property type="protein sequence ID" value="KAJ7029780.1"/>
    <property type="molecule type" value="Genomic_DNA"/>
</dbReference>
<keyword evidence="2" id="KW-1185">Reference proteome</keyword>
<evidence type="ECO:0000313" key="1">
    <source>
        <dbReference type="EMBL" id="KAJ7029780.1"/>
    </source>
</evidence>
<organism evidence="1 2">
    <name type="scientific">Mycena alexandri</name>
    <dbReference type="NCBI Taxonomy" id="1745969"/>
    <lineage>
        <taxon>Eukaryota</taxon>
        <taxon>Fungi</taxon>
        <taxon>Dikarya</taxon>
        <taxon>Basidiomycota</taxon>
        <taxon>Agaricomycotina</taxon>
        <taxon>Agaricomycetes</taxon>
        <taxon>Agaricomycetidae</taxon>
        <taxon>Agaricales</taxon>
        <taxon>Marasmiineae</taxon>
        <taxon>Mycenaceae</taxon>
        <taxon>Mycena</taxon>
    </lineage>
</organism>
<reference evidence="1" key="1">
    <citation type="submission" date="2023-03" db="EMBL/GenBank/DDBJ databases">
        <title>Massive genome expansion in bonnet fungi (Mycena s.s.) driven by repeated elements and novel gene families across ecological guilds.</title>
        <authorList>
            <consortium name="Lawrence Berkeley National Laboratory"/>
            <person name="Harder C.B."/>
            <person name="Miyauchi S."/>
            <person name="Viragh M."/>
            <person name="Kuo A."/>
            <person name="Thoen E."/>
            <person name="Andreopoulos B."/>
            <person name="Lu D."/>
            <person name="Skrede I."/>
            <person name="Drula E."/>
            <person name="Henrissat B."/>
            <person name="Morin E."/>
            <person name="Kohler A."/>
            <person name="Barry K."/>
            <person name="LaButti K."/>
            <person name="Morin E."/>
            <person name="Salamov A."/>
            <person name="Lipzen A."/>
            <person name="Mereny Z."/>
            <person name="Hegedus B."/>
            <person name="Baldrian P."/>
            <person name="Stursova M."/>
            <person name="Weitz H."/>
            <person name="Taylor A."/>
            <person name="Grigoriev I.V."/>
            <person name="Nagy L.G."/>
            <person name="Martin F."/>
            <person name="Kauserud H."/>
        </authorList>
    </citation>
    <scope>NUCLEOTIDE SEQUENCE</scope>
    <source>
        <strain evidence="1">CBHHK200</strain>
    </source>
</reference>
<gene>
    <name evidence="1" type="ORF">C8F04DRAFT_1368893</name>
</gene>
<name>A0AAD6WYZ9_9AGAR</name>
<dbReference type="AlphaFoldDB" id="A0AAD6WYZ9"/>
<protein>
    <submittedName>
        <fullName evidence="1">Uncharacterized protein</fullName>
    </submittedName>
</protein>